<protein>
    <submittedName>
        <fullName evidence="6">Acetyl-CoA hydrolase</fullName>
    </submittedName>
</protein>
<feature type="active site" description="5-glutamyl coenzyme A thioester intermediate" evidence="2">
    <location>
        <position position="286"/>
    </location>
</feature>
<feature type="binding site" evidence="3">
    <location>
        <position position="400"/>
    </location>
    <ligand>
        <name>CoA</name>
        <dbReference type="ChEBI" id="CHEBI:57287"/>
    </ligand>
</feature>
<feature type="domain" description="Acetyl-CoA hydrolase/transferase C-terminal" evidence="5">
    <location>
        <begin position="322"/>
        <end position="461"/>
    </location>
</feature>
<reference evidence="6 7" key="1">
    <citation type="submission" date="2016-10" db="EMBL/GenBank/DDBJ databases">
        <authorList>
            <person name="de Groot N.N."/>
        </authorList>
    </citation>
    <scope>NUCLEOTIDE SEQUENCE [LARGE SCALE GENOMIC DNA]</scope>
    <source>
        <strain evidence="6 7">DSM 5885</strain>
    </source>
</reference>
<dbReference type="AlphaFoldDB" id="A0A1G8FJN8"/>
<dbReference type="Proteomes" id="UP000198607">
    <property type="component" value="Unassembled WGS sequence"/>
</dbReference>
<comment type="similarity">
    <text evidence="1">Belongs to the acetyl-CoA hydrolase/transferase family.</text>
</comment>
<evidence type="ECO:0000313" key="7">
    <source>
        <dbReference type="Proteomes" id="UP000198607"/>
    </source>
</evidence>
<organism evidence="6 7">
    <name type="scientific">Propionivibrio dicarboxylicus</name>
    <dbReference type="NCBI Taxonomy" id="83767"/>
    <lineage>
        <taxon>Bacteria</taxon>
        <taxon>Pseudomonadati</taxon>
        <taxon>Pseudomonadota</taxon>
        <taxon>Betaproteobacteria</taxon>
        <taxon>Rhodocyclales</taxon>
        <taxon>Rhodocyclaceae</taxon>
        <taxon>Propionivibrio</taxon>
    </lineage>
</organism>
<dbReference type="EMBL" id="FNCY01000009">
    <property type="protein sequence ID" value="SDH82249.1"/>
    <property type="molecule type" value="Genomic_DNA"/>
</dbReference>
<accession>A0A1G8FJN8</accession>
<dbReference type="GO" id="GO:0008775">
    <property type="term" value="F:acetate CoA-transferase activity"/>
    <property type="evidence" value="ECO:0007669"/>
    <property type="project" value="InterPro"/>
</dbReference>
<dbReference type="PANTHER" id="PTHR43609:SF1">
    <property type="entry name" value="ACETYL-COA HYDROLASE"/>
    <property type="match status" value="1"/>
</dbReference>
<dbReference type="InterPro" id="IPR037171">
    <property type="entry name" value="NagB/RpiA_transferase-like"/>
</dbReference>
<name>A0A1G8FJN8_9RHOO</name>
<dbReference type="Gene3D" id="3.40.1080.20">
    <property type="entry name" value="Acetyl-CoA hydrolase/transferase C-terminal domain"/>
    <property type="match status" value="1"/>
</dbReference>
<dbReference type="Pfam" id="PF13336">
    <property type="entry name" value="AcetylCoA_hyd_C"/>
    <property type="match status" value="1"/>
</dbReference>
<dbReference type="NCBIfam" id="TIGR03458">
    <property type="entry name" value="YgfH_subfam"/>
    <property type="match status" value="1"/>
</dbReference>
<dbReference type="GO" id="GO:0006083">
    <property type="term" value="P:acetate metabolic process"/>
    <property type="evidence" value="ECO:0007669"/>
    <property type="project" value="InterPro"/>
</dbReference>
<dbReference type="STRING" id="83767.SAMN05660652_02343"/>
<feature type="binding site" evidence="3">
    <location>
        <position position="356"/>
    </location>
    <ligand>
        <name>CoA</name>
        <dbReference type="ChEBI" id="CHEBI:57287"/>
    </ligand>
</feature>
<evidence type="ECO:0000259" key="4">
    <source>
        <dbReference type="Pfam" id="PF02550"/>
    </source>
</evidence>
<sequence length="500" mass="53824">MALPFPILTAEEAAEMIQNGDNIGFSGFTAAGAAKVVPFALAQKAKREHSAGRPFKVGVLTGASTGKSLDGALAEANAISFRTPYMGNPTLRKLINSGEVKYFDMHLSALPQAVRYGALGKLNWAVVEVCDILSGGGVVLTTSIGASPTYLHCADKIILELNSAHPAALLGLHDIFEPKDPPARQEIPIYSASQRVGSPICLLDPKKIVAVVLNNQVDETGGFDPATPETDQIGQNVADFLAAEMKAGRIPSSFLPLQSGVGNIANAVLGAIGRSTDIPAFEMYTEVLQDSVIPLLENGRCSFASTTSLTLSQEAMQKVIGNLDFYKKHILLRPQEISNNPEIVRRLGIISMNTAIEFDLSGNVNSTHVLGKTMMNGIGGSGDFTRAAYLSIFSCPSTAKGGKISAVVPFVSHLDHSEHSVSVVVTEQGVADLRGKDPLQRAELIIQNCVHPDYKEQMREYLKQINKTNHEPFSLSTSYGMHRQFEKTGDMRGINWADYR</sequence>
<feature type="domain" description="Acetyl-CoA hydrolase/transferase N-terminal" evidence="4">
    <location>
        <begin position="9"/>
        <end position="212"/>
    </location>
</feature>
<dbReference type="GO" id="GO:0003986">
    <property type="term" value="F:acetyl-CoA hydrolase activity"/>
    <property type="evidence" value="ECO:0007669"/>
    <property type="project" value="TreeGrafter"/>
</dbReference>
<feature type="binding site" evidence="3">
    <location>
        <position position="376"/>
    </location>
    <ligand>
        <name>CoA</name>
        <dbReference type="ChEBI" id="CHEBI:57287"/>
    </ligand>
</feature>
<evidence type="ECO:0000256" key="3">
    <source>
        <dbReference type="PIRSR" id="PIRSR617821-2"/>
    </source>
</evidence>
<dbReference type="InterPro" id="IPR038460">
    <property type="entry name" value="AcetylCoA_hyd_C_sf"/>
</dbReference>
<dbReference type="InterPro" id="IPR017821">
    <property type="entry name" value="Succinate_CoA_transferase"/>
</dbReference>
<dbReference type="PANTHER" id="PTHR43609">
    <property type="entry name" value="ACETYL-COA HYDROLASE"/>
    <property type="match status" value="1"/>
</dbReference>
<evidence type="ECO:0000259" key="5">
    <source>
        <dbReference type="Pfam" id="PF13336"/>
    </source>
</evidence>
<dbReference type="SUPFAM" id="SSF100950">
    <property type="entry name" value="NagB/RpiA/CoA transferase-like"/>
    <property type="match status" value="2"/>
</dbReference>
<dbReference type="Pfam" id="PF02550">
    <property type="entry name" value="AcetylCoA_hydro"/>
    <property type="match status" value="1"/>
</dbReference>
<dbReference type="InterPro" id="IPR026888">
    <property type="entry name" value="AcetylCoA_hyd_C"/>
</dbReference>
<feature type="binding site" evidence="3">
    <location>
        <position position="380"/>
    </location>
    <ligand>
        <name>CoA</name>
        <dbReference type="ChEBI" id="CHEBI:57287"/>
    </ligand>
</feature>
<dbReference type="GO" id="GO:0006084">
    <property type="term" value="P:acetyl-CoA metabolic process"/>
    <property type="evidence" value="ECO:0007669"/>
    <property type="project" value="InterPro"/>
</dbReference>
<gene>
    <name evidence="6" type="ORF">SAMN05660652_02343</name>
</gene>
<dbReference type="InterPro" id="IPR003702">
    <property type="entry name" value="ActCoA_hydro_N"/>
</dbReference>
<proteinExistence type="inferred from homology"/>
<keyword evidence="7" id="KW-1185">Reference proteome</keyword>
<dbReference type="Gene3D" id="3.40.1080.10">
    <property type="entry name" value="Glutaconate Coenzyme A-transferase"/>
    <property type="match status" value="1"/>
</dbReference>
<dbReference type="Gene3D" id="3.30.750.70">
    <property type="entry name" value="4-hydroxybutyrate coenzyme like domains"/>
    <property type="match status" value="1"/>
</dbReference>
<evidence type="ECO:0000256" key="2">
    <source>
        <dbReference type="PIRSR" id="PIRSR617821-1"/>
    </source>
</evidence>
<keyword evidence="6" id="KW-0378">Hydrolase</keyword>
<dbReference type="FunFam" id="3.40.1080.20:FF:000001">
    <property type="entry name" value="Acetyl-CoA hydrolase Ach1"/>
    <property type="match status" value="1"/>
</dbReference>
<evidence type="ECO:0000313" key="6">
    <source>
        <dbReference type="EMBL" id="SDH82249.1"/>
    </source>
</evidence>
<evidence type="ECO:0000256" key="1">
    <source>
        <dbReference type="ARBA" id="ARBA00009632"/>
    </source>
</evidence>
<dbReference type="OrthoDB" id="9801795at2"/>
<dbReference type="InterPro" id="IPR046433">
    <property type="entry name" value="ActCoA_hydro"/>
</dbReference>
<dbReference type="RefSeq" id="WP_091937830.1">
    <property type="nucleotide sequence ID" value="NZ_FNCY01000009.1"/>
</dbReference>